<comment type="caution">
    <text evidence="7">The sequence shown here is derived from an EMBL/GenBank/DDBJ whole genome shotgun (WGS) entry which is preliminary data.</text>
</comment>
<dbReference type="RefSeq" id="WP_118413130.1">
    <property type="nucleotide sequence ID" value="NZ_QRPI01000016.1"/>
</dbReference>
<evidence type="ECO:0000256" key="3">
    <source>
        <dbReference type="ARBA" id="ARBA00023082"/>
    </source>
</evidence>
<keyword evidence="3" id="KW-0731">Sigma factor</keyword>
<evidence type="ECO:0000256" key="2">
    <source>
        <dbReference type="ARBA" id="ARBA00023015"/>
    </source>
</evidence>
<dbReference type="PANTHER" id="PTHR43133">
    <property type="entry name" value="RNA POLYMERASE ECF-TYPE SIGMA FACTO"/>
    <property type="match status" value="1"/>
</dbReference>
<name>A0A6L6LB93_9FIRM</name>
<evidence type="ECO:0000256" key="1">
    <source>
        <dbReference type="ARBA" id="ARBA00010641"/>
    </source>
</evidence>
<evidence type="ECO:0000313" key="8">
    <source>
        <dbReference type="Proteomes" id="UP000478483"/>
    </source>
</evidence>
<dbReference type="InterPro" id="IPR013325">
    <property type="entry name" value="RNA_pol_sigma_r2"/>
</dbReference>
<accession>A0A6L6LB93</accession>
<feature type="domain" description="RNA polymerase sigma factor 70 region 4 type 2" evidence="6">
    <location>
        <begin position="138"/>
        <end position="182"/>
    </location>
</feature>
<dbReference type="Gene3D" id="1.10.1740.10">
    <property type="match status" value="1"/>
</dbReference>
<feature type="compositionally biased region" description="Acidic residues" evidence="5">
    <location>
        <begin position="333"/>
        <end position="342"/>
    </location>
</feature>
<dbReference type="EMBL" id="WNAJ01000020">
    <property type="protein sequence ID" value="MTR86319.1"/>
    <property type="molecule type" value="Genomic_DNA"/>
</dbReference>
<keyword evidence="4" id="KW-0804">Transcription</keyword>
<comment type="similarity">
    <text evidence="1">Belongs to the sigma-70 factor family. ECF subfamily.</text>
</comment>
<dbReference type="InterPro" id="IPR039425">
    <property type="entry name" value="RNA_pol_sigma-70-like"/>
</dbReference>
<dbReference type="GO" id="GO:0006352">
    <property type="term" value="P:DNA-templated transcription initiation"/>
    <property type="evidence" value="ECO:0007669"/>
    <property type="project" value="InterPro"/>
</dbReference>
<dbReference type="CDD" id="cd06171">
    <property type="entry name" value="Sigma70_r4"/>
    <property type="match status" value="1"/>
</dbReference>
<dbReference type="Proteomes" id="UP000478483">
    <property type="component" value="Unassembled WGS sequence"/>
</dbReference>
<evidence type="ECO:0000256" key="5">
    <source>
        <dbReference type="SAM" id="MobiDB-lite"/>
    </source>
</evidence>
<dbReference type="SUPFAM" id="SSF88659">
    <property type="entry name" value="Sigma3 and sigma4 domains of RNA polymerase sigma factors"/>
    <property type="match status" value="1"/>
</dbReference>
<evidence type="ECO:0000256" key="4">
    <source>
        <dbReference type="ARBA" id="ARBA00023163"/>
    </source>
</evidence>
<reference evidence="7 8" key="1">
    <citation type="journal article" date="2019" name="Nat. Med.">
        <title>A library of human gut bacterial isolates paired with longitudinal multiomics data enables mechanistic microbiome research.</title>
        <authorList>
            <person name="Poyet M."/>
            <person name="Groussin M."/>
            <person name="Gibbons S.M."/>
            <person name="Avila-Pacheco J."/>
            <person name="Jiang X."/>
            <person name="Kearney S.M."/>
            <person name="Perrotta A.R."/>
            <person name="Berdy B."/>
            <person name="Zhao S."/>
            <person name="Lieberman T.D."/>
            <person name="Swanson P.K."/>
            <person name="Smith M."/>
            <person name="Roesemann S."/>
            <person name="Alexander J.E."/>
            <person name="Rich S.A."/>
            <person name="Livny J."/>
            <person name="Vlamakis H."/>
            <person name="Clish C."/>
            <person name="Bullock K."/>
            <person name="Deik A."/>
            <person name="Scott J."/>
            <person name="Pierce K.A."/>
            <person name="Xavier R.J."/>
            <person name="Alm E.J."/>
        </authorList>
    </citation>
    <scope>NUCLEOTIDE SEQUENCE [LARGE SCALE GENOMIC DNA]</scope>
    <source>
        <strain evidence="7 8">BIOML-A1</strain>
    </source>
</reference>
<dbReference type="SUPFAM" id="SSF88946">
    <property type="entry name" value="Sigma2 domain of RNA polymerase sigma factors"/>
    <property type="match status" value="1"/>
</dbReference>
<keyword evidence="2" id="KW-0805">Transcription regulation</keyword>
<protein>
    <submittedName>
        <fullName evidence="7">Sigma-70 family RNA polymerase sigma factor</fullName>
    </submittedName>
</protein>
<dbReference type="InterPro" id="IPR013249">
    <property type="entry name" value="RNA_pol_sigma70_r4_t2"/>
</dbReference>
<proteinExistence type="inferred from homology"/>
<evidence type="ECO:0000259" key="6">
    <source>
        <dbReference type="Pfam" id="PF08281"/>
    </source>
</evidence>
<sequence>MVLTEKLRQAVSAYKNGDAQASTLLYQESDKYIYTCIYKVMQGNDNAADMISDIMQDTYVEISKSIRQLENEDCFLQRAGMIATRKCYAYLKKSKKYILLDEEDGTFENLSDTDMIIPENVMQDREKQRLVREIIDTSLTEMQKLCIIAYYFQEQKQSEIAKELGIPENTVKTNLSRAKQKIRDGVLDLEKNEGTRLYSVAPLLLLLFKEDVKEAAVPDAVSAKVSTAILETGVRRMAGTAVGKFAFISGKAKITLGIIAFGAAAAVGGTTYAVVNSNSDPELTQAEETQKESQAPMKENGDQDITMTAEKPETETMEKETSETETTEKLETETSEVEDAEREDNQKVTYRDILSDTSSYMEYYPSDTDFNSICFTIADIDGDGKNELLIGDQYREYDEQPFRIINVLTEKDGEILDYDGDHTYENISEFVLYSNGILESYLWDGWNKTCLWDLTTGESLEGAKYKPVEGSLDLPADERETHVYLTDQNGTVYEGQAGDEEYQTLTQGETIPLIWYQVTEENMTAVLE</sequence>
<dbReference type="Gene3D" id="1.10.10.10">
    <property type="entry name" value="Winged helix-like DNA-binding domain superfamily/Winged helix DNA-binding domain"/>
    <property type="match status" value="1"/>
</dbReference>
<dbReference type="InterPro" id="IPR036388">
    <property type="entry name" value="WH-like_DNA-bd_sf"/>
</dbReference>
<evidence type="ECO:0000313" key="7">
    <source>
        <dbReference type="EMBL" id="MTR86319.1"/>
    </source>
</evidence>
<dbReference type="NCBIfam" id="TIGR02937">
    <property type="entry name" value="sigma70-ECF"/>
    <property type="match status" value="1"/>
</dbReference>
<dbReference type="InterPro" id="IPR014284">
    <property type="entry name" value="RNA_pol_sigma-70_dom"/>
</dbReference>
<gene>
    <name evidence="7" type="ORF">GMD50_15005</name>
</gene>
<dbReference type="GO" id="GO:0016987">
    <property type="term" value="F:sigma factor activity"/>
    <property type="evidence" value="ECO:0007669"/>
    <property type="project" value="UniProtKB-KW"/>
</dbReference>
<feature type="region of interest" description="Disordered" evidence="5">
    <location>
        <begin position="281"/>
        <end position="347"/>
    </location>
</feature>
<organism evidence="7 8">
    <name type="scientific">Roseburia intestinalis</name>
    <dbReference type="NCBI Taxonomy" id="166486"/>
    <lineage>
        <taxon>Bacteria</taxon>
        <taxon>Bacillati</taxon>
        <taxon>Bacillota</taxon>
        <taxon>Clostridia</taxon>
        <taxon>Lachnospirales</taxon>
        <taxon>Lachnospiraceae</taxon>
        <taxon>Roseburia</taxon>
    </lineage>
</organism>
<dbReference type="GO" id="GO:0003677">
    <property type="term" value="F:DNA binding"/>
    <property type="evidence" value="ECO:0007669"/>
    <property type="project" value="InterPro"/>
</dbReference>
<dbReference type="AlphaFoldDB" id="A0A6L6LB93"/>
<dbReference type="PANTHER" id="PTHR43133:SF51">
    <property type="entry name" value="RNA POLYMERASE SIGMA FACTOR"/>
    <property type="match status" value="1"/>
</dbReference>
<dbReference type="Pfam" id="PF08281">
    <property type="entry name" value="Sigma70_r4_2"/>
    <property type="match status" value="1"/>
</dbReference>
<dbReference type="InterPro" id="IPR013324">
    <property type="entry name" value="RNA_pol_sigma_r3/r4-like"/>
</dbReference>
<feature type="compositionally biased region" description="Basic and acidic residues" evidence="5">
    <location>
        <begin position="310"/>
        <end position="332"/>
    </location>
</feature>